<dbReference type="Proteomes" id="UP000494206">
    <property type="component" value="Unassembled WGS sequence"/>
</dbReference>
<keyword evidence="1" id="KW-0732">Signal</keyword>
<feature type="chain" id="PRO_5035903292" evidence="1">
    <location>
        <begin position="22"/>
        <end position="85"/>
    </location>
</feature>
<gene>
    <name evidence="2" type="ORF">CBOVIS_LOCUS11885</name>
</gene>
<comment type="caution">
    <text evidence="2">The sequence shown here is derived from an EMBL/GenBank/DDBJ whole genome shotgun (WGS) entry which is preliminary data.</text>
</comment>
<keyword evidence="3" id="KW-1185">Reference proteome</keyword>
<accession>A0A8S1F3D0</accession>
<sequence length="85" mass="10146">MNRMIIICFIALSFLLPSVQLLETQPRFSANMIRHRFAKPLMFFNKDPLNDEVRDAQEPFQQVKEPIIKRFKPCYYSPIQCLIKK</sequence>
<name>A0A8S1F3D0_9PELO</name>
<feature type="signal peptide" evidence="1">
    <location>
        <begin position="1"/>
        <end position="21"/>
    </location>
</feature>
<protein>
    <submittedName>
        <fullName evidence="2">Uncharacterized protein</fullName>
    </submittedName>
</protein>
<reference evidence="2 3" key="1">
    <citation type="submission" date="2020-04" db="EMBL/GenBank/DDBJ databases">
        <authorList>
            <person name="Laetsch R D."/>
            <person name="Stevens L."/>
            <person name="Kumar S."/>
            <person name="Blaxter L. M."/>
        </authorList>
    </citation>
    <scope>NUCLEOTIDE SEQUENCE [LARGE SCALE GENOMIC DNA]</scope>
</reference>
<dbReference type="AlphaFoldDB" id="A0A8S1F3D0"/>
<dbReference type="OrthoDB" id="5785159at2759"/>
<organism evidence="2 3">
    <name type="scientific">Caenorhabditis bovis</name>
    <dbReference type="NCBI Taxonomy" id="2654633"/>
    <lineage>
        <taxon>Eukaryota</taxon>
        <taxon>Metazoa</taxon>
        <taxon>Ecdysozoa</taxon>
        <taxon>Nematoda</taxon>
        <taxon>Chromadorea</taxon>
        <taxon>Rhabditida</taxon>
        <taxon>Rhabditina</taxon>
        <taxon>Rhabditomorpha</taxon>
        <taxon>Rhabditoidea</taxon>
        <taxon>Rhabditidae</taxon>
        <taxon>Peloderinae</taxon>
        <taxon>Caenorhabditis</taxon>
    </lineage>
</organism>
<proteinExistence type="predicted"/>
<evidence type="ECO:0000313" key="2">
    <source>
        <dbReference type="EMBL" id="CAB3410347.1"/>
    </source>
</evidence>
<dbReference type="EMBL" id="CADEPM010000010">
    <property type="protein sequence ID" value="CAB3410347.1"/>
    <property type="molecule type" value="Genomic_DNA"/>
</dbReference>
<evidence type="ECO:0000313" key="3">
    <source>
        <dbReference type="Proteomes" id="UP000494206"/>
    </source>
</evidence>
<evidence type="ECO:0000256" key="1">
    <source>
        <dbReference type="SAM" id="SignalP"/>
    </source>
</evidence>